<name>A0A1B4G162_9BURK</name>
<accession>A0A1B4G162</accession>
<evidence type="ECO:0000313" key="2">
    <source>
        <dbReference type="EMBL" id="AOJ09663.1"/>
    </source>
</evidence>
<feature type="region of interest" description="Disordered" evidence="1">
    <location>
        <begin position="1"/>
        <end position="21"/>
    </location>
</feature>
<gene>
    <name evidence="2" type="ORF">WS71_20360</name>
</gene>
<evidence type="ECO:0000313" key="3">
    <source>
        <dbReference type="Proteomes" id="UP000067711"/>
    </source>
</evidence>
<dbReference type="EMBL" id="CP013389">
    <property type="protein sequence ID" value="AOJ09663.1"/>
    <property type="molecule type" value="Genomic_DNA"/>
</dbReference>
<reference evidence="2 3" key="1">
    <citation type="submission" date="2015-12" db="EMBL/GenBank/DDBJ databases">
        <title>Diversity of Burkholderia near neighbor genomes.</title>
        <authorList>
            <person name="Sahl J."/>
            <person name="Wagner D."/>
            <person name="Keim P."/>
        </authorList>
    </citation>
    <scope>NUCLEOTIDE SEQUENCE [LARGE SCALE GENOMIC DNA]</scope>
    <source>
        <strain evidence="2 3">BDU8</strain>
    </source>
</reference>
<dbReference type="RefSeq" id="WP_066491674.1">
    <property type="nucleotide sequence ID" value="NZ_CP013389.1"/>
</dbReference>
<dbReference type="Proteomes" id="UP000067711">
    <property type="component" value="Chromosome 1"/>
</dbReference>
<sequence>MARGDLNASQAGPQSRGDALADRKVEAAIVRVLTNKFSLSERVVQQLQELAGDRGDTAAGRPRAAVRRQDLRAIARMSEMKSKQVSAAPTAADFNALRDDVRMVFEALRAIAQALGA</sequence>
<protein>
    <submittedName>
        <fullName evidence="2">Uncharacterized protein</fullName>
    </submittedName>
</protein>
<dbReference type="AlphaFoldDB" id="A0A1B4G162"/>
<evidence type="ECO:0000256" key="1">
    <source>
        <dbReference type="SAM" id="MobiDB-lite"/>
    </source>
</evidence>
<proteinExistence type="predicted"/>
<organism evidence="2 3">
    <name type="scientific">Burkholderia mayonis</name>
    <dbReference type="NCBI Taxonomy" id="1385591"/>
    <lineage>
        <taxon>Bacteria</taxon>
        <taxon>Pseudomonadati</taxon>
        <taxon>Pseudomonadota</taxon>
        <taxon>Betaproteobacteria</taxon>
        <taxon>Burkholderiales</taxon>
        <taxon>Burkholderiaceae</taxon>
        <taxon>Burkholderia</taxon>
        <taxon>pseudomallei group</taxon>
    </lineage>
</organism>